<dbReference type="CDD" id="cd05380">
    <property type="entry name" value="CAP_euk"/>
    <property type="match status" value="1"/>
</dbReference>
<organism evidence="8 9">
    <name type="scientific">Trichuris muris</name>
    <name type="common">Mouse whipworm</name>
    <dbReference type="NCBI Taxonomy" id="70415"/>
    <lineage>
        <taxon>Eukaryota</taxon>
        <taxon>Metazoa</taxon>
        <taxon>Ecdysozoa</taxon>
        <taxon>Nematoda</taxon>
        <taxon>Enoplea</taxon>
        <taxon>Dorylaimia</taxon>
        <taxon>Trichinellida</taxon>
        <taxon>Trichuridae</taxon>
        <taxon>Trichuris</taxon>
    </lineage>
</organism>
<dbReference type="PANTHER" id="PTHR22619">
    <property type="entry name" value="ZINC FINGER SWIM DOMAIN CONTAINING PROTEIN 4, 5, 6"/>
    <property type="match status" value="1"/>
</dbReference>
<dbReference type="SMART" id="SM00198">
    <property type="entry name" value="SCP"/>
    <property type="match status" value="1"/>
</dbReference>
<dbReference type="InterPro" id="IPR035940">
    <property type="entry name" value="CAP_sf"/>
</dbReference>
<feature type="region of interest" description="Disordered" evidence="5">
    <location>
        <begin position="1367"/>
        <end position="1399"/>
    </location>
</feature>
<dbReference type="GO" id="GO:0031462">
    <property type="term" value="C:Cul2-RING ubiquitin ligase complex"/>
    <property type="evidence" value="ECO:0007669"/>
    <property type="project" value="TreeGrafter"/>
</dbReference>
<evidence type="ECO:0000256" key="6">
    <source>
        <dbReference type="SAM" id="SignalP"/>
    </source>
</evidence>
<feature type="compositionally biased region" description="Polar residues" evidence="5">
    <location>
        <begin position="1054"/>
        <end position="1070"/>
    </location>
</feature>
<accession>A0A5S6R3F2</accession>
<dbReference type="WBParaSite" id="TMUE_3000013702.1">
    <property type="protein sequence ID" value="TMUE_3000013702.1"/>
    <property type="gene ID" value="WBGene00288668"/>
</dbReference>
<proteinExistence type="predicted"/>
<feature type="domain" description="SWIM-type" evidence="7">
    <location>
        <begin position="557"/>
        <end position="591"/>
    </location>
</feature>
<dbReference type="Pfam" id="PF25572">
    <property type="entry name" value="TPR_ZSWIM8"/>
    <property type="match status" value="1"/>
</dbReference>
<dbReference type="Gene3D" id="3.40.33.10">
    <property type="entry name" value="CAP"/>
    <property type="match status" value="1"/>
</dbReference>
<dbReference type="InterPro" id="IPR007527">
    <property type="entry name" value="Znf_SWIM"/>
</dbReference>
<dbReference type="PANTHER" id="PTHR22619:SF1">
    <property type="entry name" value="ZINC FINGER SWIM DOMAIN-CONTAINING PROTEIN 8"/>
    <property type="match status" value="1"/>
</dbReference>
<protein>
    <submittedName>
        <fullName evidence="9">SWIM-type domain-containing protein</fullName>
    </submittedName>
</protein>
<dbReference type="GO" id="GO:0008270">
    <property type="term" value="F:zinc ion binding"/>
    <property type="evidence" value="ECO:0007669"/>
    <property type="project" value="UniProtKB-KW"/>
</dbReference>
<dbReference type="Pfam" id="PF21055">
    <property type="entry name" value="ZSWIM4-8_C"/>
    <property type="match status" value="1"/>
</dbReference>
<keyword evidence="6" id="KW-0732">Signal</keyword>
<name>A0A5S6R3F2_TRIMR</name>
<dbReference type="InterPro" id="IPR048370">
    <property type="entry name" value="ZSWIM4-8_C"/>
</dbReference>
<dbReference type="InterPro" id="IPR014044">
    <property type="entry name" value="CAP_dom"/>
</dbReference>
<evidence type="ECO:0000256" key="3">
    <source>
        <dbReference type="ARBA" id="ARBA00022833"/>
    </source>
</evidence>
<keyword evidence="1" id="KW-0479">Metal-binding</keyword>
<evidence type="ECO:0000256" key="4">
    <source>
        <dbReference type="PROSITE-ProRule" id="PRU00325"/>
    </source>
</evidence>
<evidence type="ECO:0000256" key="2">
    <source>
        <dbReference type="ARBA" id="ARBA00022771"/>
    </source>
</evidence>
<feature type="chain" id="PRO_5024383204" evidence="6">
    <location>
        <begin position="19"/>
        <end position="2133"/>
    </location>
</feature>
<sequence length="2133" mass="234976">MFAAVLLAVCSLATLAAGAPLTVPIMENDRSKIISTVNKYRASLQAANMEALTEWSTDLEARAQDIGAKCEVITVDTLADALKTEEAKYTVGTDTCNASAIDKCNGYKQFVWYKGGKIGCAITICDANGPNGGGNTFTCVFEHKATLDPSQKPYVKGTACTFCSSSWSTCDNGLCTSSNVLAPTTSCGSKPSKLTPLHRFVYKATSATILSQSQTITDSTIAPLFEYQGIFGYVSSSEDSACGQLRPLMKLSAVGKIDFVYVVGEEFLSLYNQNNYNYVETLGYVVPNAGFCEANATAHQFIRAAAYNYYTADDKEADVLLLREGANAKGPSETSRIVQRLRTCGFGPRTSHLVPCELPLVVATGGESAFGISGNVLCSRSTSMDMEEQMTWEDSERFEEDSLCSFTSDVGSWCANFRGWEEPSANGYDYGNAGKFGRVLPLLDIAAKAVAKSIPFEMVERFKPPVPEMLQQRIAFFSFPEKVADIRLYCCLGNGSAEEYAKGKALYIGKAVREIVQIGFHLSAVVQMVPGIFKQTNSASPTLSKGFATVGFDKTRYHVAITLDRQRVTSCTCSCGQLWCQHCVAACLYRIKEAERVPLRAPVSELLSQLNRGQLQKFAQNLITLLPRQVIPIAQNLLDELLNKKAKINSECGAPDPTAGAAVGDVHSWCLQDRTLKDVVHKILVKYCTPSPLVYSDVNYLSSSSPAVSTEFQGLLRPFRGREPEGLWNLLFIVREMIRRRDNNAVRLLYIVTAGCVANAQVLEWWYRTKVVDVASRSSISSLCENLENMYFGVNHATVKTKMNPNSQLFAAKYSCSLLMDEIVRLWRLVALNPVMSNQERRTLAYNLSQFQSAVEITLKDTIMRSAALEEREGQQPSTSTELTVESFAETYLRNFSGFKEAYEMCLFDWSTVDTGDFRFGNGKQSSTLPKQYYVTVRYGGFRTVSEHEKVASWVSNGTRCIDVDLRSRTGWTGLLDNQKPLYPTVKGSNSIRLVKGQLCLSLSDLDCETPSSGVSPYVSNPEIAADEEDDAKSCSSDIAENRSGGNVGDVGWSSVTADSNGNGTDASSTLEKETWTIEGSSFANVPPPNDQRKIRFAICEALYAHAYVNLARKMAIEIAEDMVNNKRNLCFELPAAPCSHKESWQPSRISSGRKKKRAFDSQQDVDPKALELTESVCEALSSVCFLLDVLAKNGSHHSIAFHVGLLILSLPRSAAASKFLETKIFFLETDVMNKMKAMTEALTKEEMETIRECAWDLISKAKERRWTGAMPMTLAVYLAHVLLLNKDGNVFRASSDEQLGFEVALAGLSMKTELSEDDHPLLYECARRLRGELSLELFIYFKDDNEKLAKILDTLLDIEMHQMHHSPRETNVSHLGKVGESNSSGTSHAPEENDSSAEPEVVLHFRFKTCSEMAADTNYVEEEIIDGKRFVCDGVTSSTFEDLESTPCEMSSAVTWPHSGVGPMNRRITCICEAKNLRRINQLARERRLFNKAKEEFCNNQQMMVIGGGGGACTGYEERKSGFLPSESHVHFMMELSKRLSTEAGGNHTTAIFTTPDGIASHVHVAHRALHLCSFQVGLYALGLHNKLSNNWQSRTYSSFVSWISGQAVDIGRSALNILMDTWENHMTPSEVAALADKASQSRDPSLVEAAAQLALSVLPHAHVLNSSEIQRAVSQCKEQSMKMLESACLAVEKAGKSFGVCPEVLFQISFQWFEVYKDAVGLCSNGGNARSSNSNAETADARSKSDWFDYNYLRHLVNVQGMVQLPLMIEPPNHEPPAPACWNAAMQAVPCRDVMQQYFADPRMNTIGQPMFTISAPVSMPIGYSPFNGQPPPAPVPPPNSITSTPFCAYGGQASAAQSHLWRPTENMYNNVHFATSPPVCLPPVYSGTDYGYAPFYEQVQYPPAVFSFGCVATQTNEANAILEDVSSEDHAVAACYLQNAYRVGMLAMETMGRRISDERSSTKFCQNPSYSDDVKLLLAFAKKLGLSWVLNFASVAASSVHSPFILLHLFFDVVQYIARTTGSTPSGVPPNLQNSITTSVSNAMSHGSVQSLLEKCHEMFHKAAMQKLSHPKFVQSDADELINLVRAAQVAFSVVANGPARFNEFMQTLKRQKACKKDLWIQLVSAVNYK</sequence>
<evidence type="ECO:0000256" key="5">
    <source>
        <dbReference type="SAM" id="MobiDB-lite"/>
    </source>
</evidence>
<evidence type="ECO:0000256" key="1">
    <source>
        <dbReference type="ARBA" id="ARBA00022723"/>
    </source>
</evidence>
<dbReference type="InterPro" id="IPR057945">
    <property type="entry name" value="TPR_ZSWIM8"/>
</dbReference>
<feature type="region of interest" description="Disordered" evidence="5">
    <location>
        <begin position="1027"/>
        <end position="1071"/>
    </location>
</feature>
<dbReference type="PROSITE" id="PS50966">
    <property type="entry name" value="ZF_SWIM"/>
    <property type="match status" value="1"/>
</dbReference>
<evidence type="ECO:0000313" key="9">
    <source>
        <dbReference type="WBParaSite" id="TMUE_3000013702.1"/>
    </source>
</evidence>
<keyword evidence="2 4" id="KW-0863">Zinc-finger</keyword>
<dbReference type="SUPFAM" id="SSF55797">
    <property type="entry name" value="PR-1-like"/>
    <property type="match status" value="1"/>
</dbReference>
<evidence type="ECO:0000313" key="8">
    <source>
        <dbReference type="Proteomes" id="UP000046395"/>
    </source>
</evidence>
<dbReference type="STRING" id="70415.A0A5S6R3F2"/>
<feature type="signal peptide" evidence="6">
    <location>
        <begin position="1"/>
        <end position="18"/>
    </location>
</feature>
<keyword evidence="3" id="KW-0862">Zinc</keyword>
<evidence type="ECO:0000259" key="7">
    <source>
        <dbReference type="PROSITE" id="PS50966"/>
    </source>
</evidence>
<reference evidence="9" key="1">
    <citation type="submission" date="2019-12" db="UniProtKB">
        <authorList>
            <consortium name="WormBaseParasite"/>
        </authorList>
    </citation>
    <scope>IDENTIFICATION</scope>
</reference>
<keyword evidence="8" id="KW-1185">Reference proteome</keyword>
<dbReference type="Proteomes" id="UP000046395">
    <property type="component" value="Unassembled WGS sequence"/>
</dbReference>